<proteinExistence type="predicted"/>
<feature type="chain" id="PRO_5046649617" description="Chalcone isomerase domain-containing protein" evidence="1">
    <location>
        <begin position="38"/>
        <end position="206"/>
    </location>
</feature>
<accession>A0ABN4TEL7</accession>
<reference evidence="3 4" key="1">
    <citation type="submission" date="2016-10" db="EMBL/GenBank/DDBJ databases">
        <title>Complete genome sequences of three Cupriavidus strains isolated from various Malaysian environments.</title>
        <authorList>
            <person name="Abdullah A.A.-A."/>
            <person name="Shafie N.A.H."/>
            <person name="Lau N.S."/>
        </authorList>
    </citation>
    <scope>NUCLEOTIDE SEQUENCE [LARGE SCALE GENOMIC DNA]</scope>
    <source>
        <strain evidence="3 4">USMAA1020</strain>
    </source>
</reference>
<gene>
    <name evidence="3" type="ORF">BKK80_04935</name>
</gene>
<evidence type="ECO:0000256" key="1">
    <source>
        <dbReference type="SAM" id="SignalP"/>
    </source>
</evidence>
<dbReference type="InterPro" id="IPR016087">
    <property type="entry name" value="Chalcone_isomerase"/>
</dbReference>
<dbReference type="Pfam" id="PF16036">
    <property type="entry name" value="Chalcone_3"/>
    <property type="match status" value="1"/>
</dbReference>
<dbReference type="EMBL" id="CP017754">
    <property type="protein sequence ID" value="AOZ05238.1"/>
    <property type="molecule type" value="Genomic_DNA"/>
</dbReference>
<feature type="signal peptide" evidence="1">
    <location>
        <begin position="1"/>
        <end position="37"/>
    </location>
</feature>
<dbReference type="InterPro" id="IPR016088">
    <property type="entry name" value="Chalcone_isomerase_3-sand"/>
</dbReference>
<dbReference type="InterPro" id="IPR036298">
    <property type="entry name" value="Chalcone_isomerase_sf"/>
</dbReference>
<protein>
    <recommendedName>
        <fullName evidence="2">Chalcone isomerase domain-containing protein</fullName>
    </recommendedName>
</protein>
<evidence type="ECO:0000313" key="4">
    <source>
        <dbReference type="Proteomes" id="UP000177515"/>
    </source>
</evidence>
<organism evidence="3 4">
    <name type="scientific">Cupriavidus malaysiensis</name>
    <dbReference type="NCBI Taxonomy" id="367825"/>
    <lineage>
        <taxon>Bacteria</taxon>
        <taxon>Pseudomonadati</taxon>
        <taxon>Pseudomonadota</taxon>
        <taxon>Betaproteobacteria</taxon>
        <taxon>Burkholderiales</taxon>
        <taxon>Burkholderiaceae</taxon>
        <taxon>Cupriavidus</taxon>
    </lineage>
</organism>
<keyword evidence="4" id="KW-1185">Reference proteome</keyword>
<keyword evidence="1" id="KW-0732">Signal</keyword>
<dbReference type="SUPFAM" id="SSF54626">
    <property type="entry name" value="Chalcone isomerase"/>
    <property type="match status" value="1"/>
</dbReference>
<dbReference type="RefSeq" id="WP_071011269.1">
    <property type="nucleotide sequence ID" value="NZ_CP017754.1"/>
</dbReference>
<dbReference type="Gene3D" id="3.50.70.10">
    <property type="match status" value="1"/>
</dbReference>
<feature type="domain" description="Chalcone isomerase" evidence="2">
    <location>
        <begin position="39"/>
        <end position="205"/>
    </location>
</feature>
<sequence length="206" mass="21998">MPSGSTLPKPLRASRRQLAARCAAAALLCLAASGASAGMIAGLRLDDAARVGGRTLQLNGAGLRAGFLDKGYVAALYLPEKVRNATMVLGGSGPKRLQIRPLREVEPDTFIKALDKGLRINLSESQRQQIHDRLTQFGLTMNLIGTAHKGDVIDIDFTPDTGMVVAINGTPRGRPIPGEDFYQAVLRTYLGNNPVDRELKRGLLGG</sequence>
<name>A0ABN4TEL7_9BURK</name>
<dbReference type="Proteomes" id="UP000177515">
    <property type="component" value="Chromosome 1"/>
</dbReference>
<evidence type="ECO:0000313" key="3">
    <source>
        <dbReference type="EMBL" id="AOZ05238.1"/>
    </source>
</evidence>
<evidence type="ECO:0000259" key="2">
    <source>
        <dbReference type="Pfam" id="PF16036"/>
    </source>
</evidence>